<keyword evidence="3" id="KW-0143">Chaperone</keyword>
<evidence type="ECO:0000256" key="3">
    <source>
        <dbReference type="ARBA" id="ARBA00023186"/>
    </source>
</evidence>
<dbReference type="CDD" id="cd10747">
    <property type="entry name" value="DnaJ_C"/>
    <property type="match status" value="1"/>
</dbReference>
<evidence type="ECO:0000256" key="4">
    <source>
        <dbReference type="SAM" id="MobiDB-lite"/>
    </source>
</evidence>
<dbReference type="Gene3D" id="1.10.287.110">
    <property type="entry name" value="DnaJ domain"/>
    <property type="match status" value="1"/>
</dbReference>
<dbReference type="Gene3D" id="2.60.260.20">
    <property type="entry name" value="Urease metallochaperone UreE, N-terminal domain"/>
    <property type="match status" value="2"/>
</dbReference>
<dbReference type="InterPro" id="IPR008971">
    <property type="entry name" value="HSP40/DnaJ_pept-bd"/>
</dbReference>
<evidence type="ECO:0000313" key="6">
    <source>
        <dbReference type="EMBL" id="VAV99543.1"/>
    </source>
</evidence>
<feature type="domain" description="J" evidence="5">
    <location>
        <begin position="5"/>
        <end position="69"/>
    </location>
</feature>
<sequence>MEYKDYYAALGVEKSATDKDIKAAYRKLARKYHPDLNKDEAAEARFKEIGEANDVLSDPEKRAAYDQIGQGGQEGFQPGGGFQQPPGAGAGAGGQDFSDFFQDIFRQGGQQQRGPRAQPDFNARGQDHHARIEIDITDTFKGAKRSISMQAPEMTDDGNVVLKTRTLDVTIPKGVREGQSIRLKKQGSPGYGKGDPGDLYLEISFRPHKFYHAEGTDLYLTLPVTPWEAALGGKVKAPTPAGMVDLNIPPNSKQGRKLRLKGRGIPAKKPGDLYVVLQIALPPADNDKAKELYKTMAKDLNFNPRAHMTAAL</sequence>
<reference evidence="6" key="1">
    <citation type="submission" date="2018-06" db="EMBL/GenBank/DDBJ databases">
        <authorList>
            <person name="Zhirakovskaya E."/>
        </authorList>
    </citation>
    <scope>NUCLEOTIDE SEQUENCE</scope>
</reference>
<dbReference type="InterPro" id="IPR036869">
    <property type="entry name" value="J_dom_sf"/>
</dbReference>
<dbReference type="FunFam" id="2.60.260.20:FF:000013">
    <property type="entry name" value="DnaJ subfamily B member 11"/>
    <property type="match status" value="1"/>
</dbReference>
<organism evidence="6">
    <name type="scientific">hydrothermal vent metagenome</name>
    <dbReference type="NCBI Taxonomy" id="652676"/>
    <lineage>
        <taxon>unclassified sequences</taxon>
        <taxon>metagenomes</taxon>
        <taxon>ecological metagenomes</taxon>
    </lineage>
</organism>
<dbReference type="PRINTS" id="PR00625">
    <property type="entry name" value="JDOMAIN"/>
</dbReference>
<dbReference type="GO" id="GO:0003677">
    <property type="term" value="F:DNA binding"/>
    <property type="evidence" value="ECO:0007669"/>
    <property type="project" value="UniProtKB-KW"/>
</dbReference>
<dbReference type="GO" id="GO:0051082">
    <property type="term" value="F:unfolded protein binding"/>
    <property type="evidence" value="ECO:0007669"/>
    <property type="project" value="InterPro"/>
</dbReference>
<protein>
    <submittedName>
        <fullName evidence="6">DnaJ-class molecular chaperone CbpA</fullName>
    </submittedName>
</protein>
<dbReference type="SUPFAM" id="SSF49493">
    <property type="entry name" value="HSP40/DnaJ peptide-binding domain"/>
    <property type="match status" value="2"/>
</dbReference>
<dbReference type="EMBL" id="UOEC01000164">
    <property type="protein sequence ID" value="VAV99543.1"/>
    <property type="molecule type" value="Genomic_DNA"/>
</dbReference>
<dbReference type="AlphaFoldDB" id="A0A3B0SSW1"/>
<dbReference type="GO" id="GO:0042026">
    <property type="term" value="P:protein refolding"/>
    <property type="evidence" value="ECO:0007669"/>
    <property type="project" value="TreeGrafter"/>
</dbReference>
<dbReference type="CDD" id="cd06257">
    <property type="entry name" value="DnaJ"/>
    <property type="match status" value="1"/>
</dbReference>
<accession>A0A3B0SSW1</accession>
<dbReference type="PROSITE" id="PS50076">
    <property type="entry name" value="DNAJ_2"/>
    <property type="match status" value="1"/>
</dbReference>
<dbReference type="SUPFAM" id="SSF46565">
    <property type="entry name" value="Chaperone J-domain"/>
    <property type="match status" value="1"/>
</dbReference>
<feature type="compositionally biased region" description="Gly residues" evidence="4">
    <location>
        <begin position="69"/>
        <end position="94"/>
    </location>
</feature>
<dbReference type="FunFam" id="2.60.260.20:FF:000008">
    <property type="entry name" value="Curved DNA-binding protein"/>
    <property type="match status" value="1"/>
</dbReference>
<dbReference type="PANTHER" id="PTHR43096:SF52">
    <property type="entry name" value="DNAJ HOMOLOG 1, MITOCHONDRIAL-RELATED"/>
    <property type="match status" value="1"/>
</dbReference>
<dbReference type="Pfam" id="PF01556">
    <property type="entry name" value="DnaJ_C"/>
    <property type="match status" value="1"/>
</dbReference>
<evidence type="ECO:0000256" key="2">
    <source>
        <dbReference type="ARBA" id="ARBA00023125"/>
    </source>
</evidence>
<proteinExistence type="predicted"/>
<dbReference type="InterPro" id="IPR001623">
    <property type="entry name" value="DnaJ_domain"/>
</dbReference>
<gene>
    <name evidence="6" type="ORF">MNBD_ALPHA08-1858</name>
</gene>
<keyword evidence="2" id="KW-0238">DNA-binding</keyword>
<keyword evidence="1" id="KW-0963">Cytoplasm</keyword>
<dbReference type="PANTHER" id="PTHR43096">
    <property type="entry name" value="DNAJ HOMOLOG 1, MITOCHONDRIAL-RELATED"/>
    <property type="match status" value="1"/>
</dbReference>
<name>A0A3B0SSW1_9ZZZZ</name>
<dbReference type="InterPro" id="IPR018253">
    <property type="entry name" value="DnaJ_domain_CS"/>
</dbReference>
<evidence type="ECO:0000259" key="5">
    <source>
        <dbReference type="PROSITE" id="PS50076"/>
    </source>
</evidence>
<evidence type="ECO:0000256" key="1">
    <source>
        <dbReference type="ARBA" id="ARBA00022490"/>
    </source>
</evidence>
<dbReference type="Pfam" id="PF00226">
    <property type="entry name" value="DnaJ"/>
    <property type="match status" value="1"/>
</dbReference>
<dbReference type="SMART" id="SM00271">
    <property type="entry name" value="DnaJ"/>
    <property type="match status" value="1"/>
</dbReference>
<dbReference type="InterPro" id="IPR002939">
    <property type="entry name" value="DnaJ_C"/>
</dbReference>
<feature type="region of interest" description="Disordered" evidence="4">
    <location>
        <begin position="69"/>
        <end position="96"/>
    </location>
</feature>
<dbReference type="PROSITE" id="PS00636">
    <property type="entry name" value="DNAJ_1"/>
    <property type="match status" value="1"/>
</dbReference>
<dbReference type="GO" id="GO:0005737">
    <property type="term" value="C:cytoplasm"/>
    <property type="evidence" value="ECO:0007669"/>
    <property type="project" value="TreeGrafter"/>
</dbReference>